<reference evidence="1" key="1">
    <citation type="submission" date="2021-03" db="EMBL/GenBank/DDBJ databases">
        <title>Draft genome sequence of rust myrtle Austropuccinia psidii MF-1, a brazilian biotype.</title>
        <authorList>
            <person name="Quecine M.C."/>
            <person name="Pachon D.M.R."/>
            <person name="Bonatelli M.L."/>
            <person name="Correr F.H."/>
            <person name="Franceschini L.M."/>
            <person name="Leite T.F."/>
            <person name="Margarido G.R.A."/>
            <person name="Almeida C.A."/>
            <person name="Ferrarezi J.A."/>
            <person name="Labate C.A."/>
        </authorList>
    </citation>
    <scope>NUCLEOTIDE SEQUENCE</scope>
    <source>
        <strain evidence="1">MF-1</strain>
    </source>
</reference>
<protein>
    <submittedName>
        <fullName evidence="1">Uncharacterized protein</fullName>
    </submittedName>
</protein>
<dbReference type="AlphaFoldDB" id="A0A9Q3P8Q4"/>
<accession>A0A9Q3P8Q4</accession>
<organism evidence="1 2">
    <name type="scientific">Austropuccinia psidii MF-1</name>
    <dbReference type="NCBI Taxonomy" id="1389203"/>
    <lineage>
        <taxon>Eukaryota</taxon>
        <taxon>Fungi</taxon>
        <taxon>Dikarya</taxon>
        <taxon>Basidiomycota</taxon>
        <taxon>Pucciniomycotina</taxon>
        <taxon>Pucciniomycetes</taxon>
        <taxon>Pucciniales</taxon>
        <taxon>Sphaerophragmiaceae</taxon>
        <taxon>Austropuccinia</taxon>
    </lineage>
</organism>
<comment type="caution">
    <text evidence="1">The sequence shown here is derived from an EMBL/GenBank/DDBJ whole genome shotgun (WGS) entry which is preliminary data.</text>
</comment>
<name>A0A9Q3P8Q4_9BASI</name>
<evidence type="ECO:0000313" key="2">
    <source>
        <dbReference type="Proteomes" id="UP000765509"/>
    </source>
</evidence>
<dbReference type="InterPro" id="IPR053134">
    <property type="entry name" value="RNA-dir_DNA_polymerase"/>
</dbReference>
<dbReference type="EMBL" id="AVOT02059350">
    <property type="protein sequence ID" value="MBW0553023.1"/>
    <property type="molecule type" value="Genomic_DNA"/>
</dbReference>
<dbReference type="PANTHER" id="PTHR24559">
    <property type="entry name" value="TRANSPOSON TY3-I GAG-POL POLYPROTEIN"/>
    <property type="match status" value="1"/>
</dbReference>
<dbReference type="Gene3D" id="3.10.10.10">
    <property type="entry name" value="HIV Type 1 Reverse Transcriptase, subunit A, domain 1"/>
    <property type="match status" value="1"/>
</dbReference>
<keyword evidence="2" id="KW-1185">Reference proteome</keyword>
<proteinExistence type="predicted"/>
<sequence length="205" mass="23641">MRHDLIDVFYTYKIAFASGNEPLGTIKRNEADITLNSDQPYPQILRRPDNPTTPRAREALENNTQELIQLGVLKKVGNNEEAEVKTPFITSWHNDKSRIMGYFRAFNTYTIPDRYPIPIIQETLTQLSRSKHITSVDPFKGFNKNFLIPKAGELIRIITHCGIDEHLRITLGIKNAPSYHQGLMNTIFVSLRGNFIYPKVHKYKK</sequence>
<dbReference type="Gene3D" id="3.30.70.270">
    <property type="match status" value="1"/>
</dbReference>
<evidence type="ECO:0000313" key="1">
    <source>
        <dbReference type="EMBL" id="MBW0553023.1"/>
    </source>
</evidence>
<dbReference type="InterPro" id="IPR043502">
    <property type="entry name" value="DNA/RNA_pol_sf"/>
</dbReference>
<dbReference type="PANTHER" id="PTHR24559:SF444">
    <property type="entry name" value="REVERSE TRANSCRIPTASE DOMAIN-CONTAINING PROTEIN"/>
    <property type="match status" value="1"/>
</dbReference>
<gene>
    <name evidence="1" type="ORF">O181_092738</name>
</gene>
<dbReference type="SUPFAM" id="SSF56672">
    <property type="entry name" value="DNA/RNA polymerases"/>
    <property type="match status" value="1"/>
</dbReference>
<dbReference type="OrthoDB" id="6776860at2759"/>
<dbReference type="Proteomes" id="UP000765509">
    <property type="component" value="Unassembled WGS sequence"/>
</dbReference>
<dbReference type="InterPro" id="IPR043128">
    <property type="entry name" value="Rev_trsase/Diguanyl_cyclase"/>
</dbReference>